<comment type="caution">
    <text evidence="2">The sequence shown here is derived from an EMBL/GenBank/DDBJ whole genome shotgun (WGS) entry which is preliminary data.</text>
</comment>
<keyword evidence="3" id="KW-1185">Reference proteome</keyword>
<dbReference type="Gene3D" id="3.60.40.10">
    <property type="entry name" value="PPM-type phosphatase domain"/>
    <property type="match status" value="1"/>
</dbReference>
<reference evidence="2 3" key="1">
    <citation type="submission" date="2021-05" db="EMBL/GenBank/DDBJ databases">
        <title>Genome Assembly of Synthetic Allotetraploid Brassica napus Reveals Homoeologous Exchanges between Subgenomes.</title>
        <authorList>
            <person name="Davis J.T."/>
        </authorList>
    </citation>
    <scope>NUCLEOTIDE SEQUENCE [LARGE SCALE GENOMIC DNA]</scope>
    <source>
        <strain evidence="3">cv. Da-Ae</strain>
        <tissue evidence="2">Seedling</tissue>
    </source>
</reference>
<dbReference type="Pfam" id="PF00481">
    <property type="entry name" value="PP2C"/>
    <property type="match status" value="1"/>
</dbReference>
<accession>A0ABQ7XUW9</accession>
<evidence type="ECO:0000313" key="2">
    <source>
        <dbReference type="EMBL" id="KAH0859733.1"/>
    </source>
</evidence>
<dbReference type="SUPFAM" id="SSF81606">
    <property type="entry name" value="PP2C-like"/>
    <property type="match status" value="1"/>
</dbReference>
<dbReference type="EMBL" id="JAGKQM010000019">
    <property type="protein sequence ID" value="KAH0859733.1"/>
    <property type="molecule type" value="Genomic_DNA"/>
</dbReference>
<gene>
    <name evidence="2" type="ORF">HID58_087994</name>
</gene>
<dbReference type="InterPro" id="IPR036457">
    <property type="entry name" value="PPM-type-like_dom_sf"/>
</dbReference>
<dbReference type="InterPro" id="IPR001932">
    <property type="entry name" value="PPM-type_phosphatase-like_dom"/>
</dbReference>
<protein>
    <recommendedName>
        <fullName evidence="1">PPM-type phosphatase domain-containing protein</fullName>
    </recommendedName>
</protein>
<feature type="non-terminal residue" evidence="2">
    <location>
        <position position="146"/>
    </location>
</feature>
<proteinExistence type="predicted"/>
<feature type="domain" description="PPM-type phosphatase" evidence="1">
    <location>
        <begin position="102"/>
        <end position="129"/>
    </location>
</feature>
<evidence type="ECO:0000259" key="1">
    <source>
        <dbReference type="Pfam" id="PF00481"/>
    </source>
</evidence>
<organism evidence="2 3">
    <name type="scientific">Brassica napus</name>
    <name type="common">Rape</name>
    <dbReference type="NCBI Taxonomy" id="3708"/>
    <lineage>
        <taxon>Eukaryota</taxon>
        <taxon>Viridiplantae</taxon>
        <taxon>Streptophyta</taxon>
        <taxon>Embryophyta</taxon>
        <taxon>Tracheophyta</taxon>
        <taxon>Spermatophyta</taxon>
        <taxon>Magnoliopsida</taxon>
        <taxon>eudicotyledons</taxon>
        <taxon>Gunneridae</taxon>
        <taxon>Pentapetalae</taxon>
        <taxon>rosids</taxon>
        <taxon>malvids</taxon>
        <taxon>Brassicales</taxon>
        <taxon>Brassicaceae</taxon>
        <taxon>Brassiceae</taxon>
        <taxon>Brassica</taxon>
    </lineage>
</organism>
<name>A0ABQ7XUW9_BRANA</name>
<dbReference type="Proteomes" id="UP000824890">
    <property type="component" value="Unassembled WGS sequence"/>
</dbReference>
<sequence length="146" mass="16606">MMMWISKLAKAVCFMTGLTWKGGHDEAADGTMYLKDTLTTEEQQQLTTCLSKDKGIAEGEAIDMSQDDRSIYLPERRRVEASSMTDITRVTIYTHSIARDQTYTLTEEDEFLIMRCDGIWDVLTSQEEVTELALEASRLNTFDNVS</sequence>
<evidence type="ECO:0000313" key="3">
    <source>
        <dbReference type="Proteomes" id="UP000824890"/>
    </source>
</evidence>